<dbReference type="InParanoid" id="V5I4T7"/>
<dbReference type="AlphaFoldDB" id="V5I4T7"/>
<accession>V5I4T7</accession>
<proteinExistence type="predicted"/>
<dbReference type="EMBL" id="BAUL01000259">
    <property type="protein sequence ID" value="GAD98760.1"/>
    <property type="molecule type" value="Genomic_DNA"/>
</dbReference>
<dbReference type="OrthoDB" id="4520016at2759"/>
<name>V5I4T7_BYSSN</name>
<protein>
    <submittedName>
        <fullName evidence="1">Uncharacterized protein</fullName>
    </submittedName>
</protein>
<dbReference type="Proteomes" id="UP000018001">
    <property type="component" value="Unassembled WGS sequence"/>
</dbReference>
<dbReference type="eggNOG" id="ENOG502RN2K">
    <property type="taxonomic scope" value="Eukaryota"/>
</dbReference>
<comment type="caution">
    <text evidence="1">The sequence shown here is derived from an EMBL/GenBank/DDBJ whole genome shotgun (WGS) entry which is preliminary data.</text>
</comment>
<gene>
    <name evidence="1" type="ORF">PVAR5_7461</name>
</gene>
<keyword evidence="2" id="KW-1185">Reference proteome</keyword>
<organism evidence="1 2">
    <name type="scientific">Byssochlamys spectabilis (strain No. 5 / NBRC 109023)</name>
    <name type="common">Paecilomyces variotii</name>
    <dbReference type="NCBI Taxonomy" id="1356009"/>
    <lineage>
        <taxon>Eukaryota</taxon>
        <taxon>Fungi</taxon>
        <taxon>Dikarya</taxon>
        <taxon>Ascomycota</taxon>
        <taxon>Pezizomycotina</taxon>
        <taxon>Eurotiomycetes</taxon>
        <taxon>Eurotiomycetidae</taxon>
        <taxon>Eurotiales</taxon>
        <taxon>Thermoascaceae</taxon>
        <taxon>Paecilomyces</taxon>
    </lineage>
</organism>
<evidence type="ECO:0000313" key="2">
    <source>
        <dbReference type="Proteomes" id="UP000018001"/>
    </source>
</evidence>
<reference evidence="2" key="1">
    <citation type="journal article" date="2014" name="Genome Announc.">
        <title>Draft genome sequence of the formaldehyde-resistant fungus Byssochlamys spectabilis No. 5 (anamorph Paecilomyces variotii No. 5) (NBRC109023).</title>
        <authorList>
            <person name="Oka T."/>
            <person name="Ekino K."/>
            <person name="Fukuda K."/>
            <person name="Nomura Y."/>
        </authorList>
    </citation>
    <scope>NUCLEOTIDE SEQUENCE [LARGE SCALE GENOMIC DNA]</scope>
    <source>
        <strain evidence="2">No. 5 / NBRC 109023</strain>
    </source>
</reference>
<dbReference type="HOGENOM" id="CLU_1194669_0_0_1"/>
<evidence type="ECO:0000313" key="1">
    <source>
        <dbReference type="EMBL" id="GAD98760.1"/>
    </source>
</evidence>
<sequence>MAAMTAEPGFFKPASHFLEREITRLGEEPGLSSLPPGPERDFLTLTWGPIVYRVTYAPDSERLFPVYLRALNEEIQKAVPKHLQGSPEQMLLLQRTYASKVFTDRNLYDNADIETVRQAFHDWKVSLGLPAMDLPIRLKFCLMVDDGCLATLAAVTDGAASVESQAEFEAVRIIIVEEDFPQKEKRGGSPPEGYPGWVAVSLAALVEVYSALDMDKNLSDYYRKDQVYKGNGEWVRVRKPSL</sequence>